<comment type="caution">
    <text evidence="1">The sequence shown here is derived from an EMBL/GenBank/DDBJ whole genome shotgun (WGS) entry which is preliminary data.</text>
</comment>
<dbReference type="Proteomes" id="UP001516400">
    <property type="component" value="Unassembled WGS sequence"/>
</dbReference>
<proteinExistence type="predicted"/>
<name>A0ABD2NPW0_9CUCU</name>
<feature type="non-terminal residue" evidence="1">
    <location>
        <position position="1"/>
    </location>
</feature>
<dbReference type="AlphaFoldDB" id="A0ABD2NPW0"/>
<protein>
    <submittedName>
        <fullName evidence="1">Uncharacterized protein</fullName>
    </submittedName>
</protein>
<evidence type="ECO:0000313" key="1">
    <source>
        <dbReference type="EMBL" id="KAL3280406.1"/>
    </source>
</evidence>
<reference evidence="1 2" key="1">
    <citation type="journal article" date="2021" name="BMC Biol.">
        <title>Horizontally acquired antibacterial genes associated with adaptive radiation of ladybird beetles.</title>
        <authorList>
            <person name="Li H.S."/>
            <person name="Tang X.F."/>
            <person name="Huang Y.H."/>
            <person name="Xu Z.Y."/>
            <person name="Chen M.L."/>
            <person name="Du X.Y."/>
            <person name="Qiu B.Y."/>
            <person name="Chen P.T."/>
            <person name="Zhang W."/>
            <person name="Slipinski A."/>
            <person name="Escalona H.E."/>
            <person name="Waterhouse R.M."/>
            <person name="Zwick A."/>
            <person name="Pang H."/>
        </authorList>
    </citation>
    <scope>NUCLEOTIDE SEQUENCE [LARGE SCALE GENOMIC DNA]</scope>
    <source>
        <strain evidence="1">SYSU2018</strain>
    </source>
</reference>
<sequence>PNYYPNDINNFDDIIASGLNITCAGHIFPNLVKSFPEAKSYLTTHYRDSTKFNWPRAVAINKTYVALKARTEVKYLQSLYLDQNGHHLFEMLNTAVFRSLYGYCLLNGHPFIPKIRKYMNILKDHGFANRIIMEYDQFGDAEITRITKAINFKEFREIFLYFVLEFS</sequence>
<gene>
    <name evidence="1" type="ORF">HHI36_017888</name>
</gene>
<accession>A0ABD2NPW0</accession>
<keyword evidence="2" id="KW-1185">Reference proteome</keyword>
<organism evidence="1 2">
    <name type="scientific">Cryptolaemus montrouzieri</name>
    <dbReference type="NCBI Taxonomy" id="559131"/>
    <lineage>
        <taxon>Eukaryota</taxon>
        <taxon>Metazoa</taxon>
        <taxon>Ecdysozoa</taxon>
        <taxon>Arthropoda</taxon>
        <taxon>Hexapoda</taxon>
        <taxon>Insecta</taxon>
        <taxon>Pterygota</taxon>
        <taxon>Neoptera</taxon>
        <taxon>Endopterygota</taxon>
        <taxon>Coleoptera</taxon>
        <taxon>Polyphaga</taxon>
        <taxon>Cucujiformia</taxon>
        <taxon>Coccinelloidea</taxon>
        <taxon>Coccinellidae</taxon>
        <taxon>Scymninae</taxon>
        <taxon>Scymnini</taxon>
        <taxon>Cryptolaemus</taxon>
    </lineage>
</organism>
<dbReference type="EMBL" id="JABFTP020000124">
    <property type="protein sequence ID" value="KAL3280406.1"/>
    <property type="molecule type" value="Genomic_DNA"/>
</dbReference>
<evidence type="ECO:0000313" key="2">
    <source>
        <dbReference type="Proteomes" id="UP001516400"/>
    </source>
</evidence>